<evidence type="ECO:0000256" key="4">
    <source>
        <dbReference type="ARBA" id="ARBA00025472"/>
    </source>
</evidence>
<reference evidence="7 8" key="1">
    <citation type="submission" date="2020-03" db="EMBL/GenBank/DDBJ databases">
        <title>Genomic Encyclopedia of Type Strains, Phase IV (KMG-IV): sequencing the most valuable type-strain genomes for metagenomic binning, comparative biology and taxonomic classification.</title>
        <authorList>
            <person name="Goeker M."/>
        </authorList>
    </citation>
    <scope>NUCLEOTIDE SEQUENCE [LARGE SCALE GENOMIC DNA]</scope>
    <source>
        <strain evidence="7 8">DSM 103870</strain>
    </source>
</reference>
<dbReference type="Pfam" id="PF23552">
    <property type="entry name" value="ParB_C"/>
    <property type="match status" value="1"/>
</dbReference>
<keyword evidence="8" id="KW-1185">Reference proteome</keyword>
<comment type="similarity">
    <text evidence="1">Belongs to the ParB family.</text>
</comment>
<evidence type="ECO:0000256" key="2">
    <source>
        <dbReference type="ARBA" id="ARBA00022829"/>
    </source>
</evidence>
<dbReference type="PANTHER" id="PTHR33375:SF1">
    <property type="entry name" value="CHROMOSOME-PARTITIONING PROTEIN PARB-RELATED"/>
    <property type="match status" value="1"/>
</dbReference>
<dbReference type="InterPro" id="IPR036086">
    <property type="entry name" value="ParB/Sulfiredoxin_sf"/>
</dbReference>
<evidence type="ECO:0000313" key="8">
    <source>
        <dbReference type="Proteomes" id="UP001429580"/>
    </source>
</evidence>
<dbReference type="InterPro" id="IPR004437">
    <property type="entry name" value="ParB/RepB/Spo0J"/>
</dbReference>
<evidence type="ECO:0000256" key="5">
    <source>
        <dbReference type="SAM" id="MobiDB-lite"/>
    </source>
</evidence>
<dbReference type="Proteomes" id="UP001429580">
    <property type="component" value="Unassembled WGS sequence"/>
</dbReference>
<sequence length="298" mass="32629">MAEDSNRSRLGRGLAALIGDVGDEFAAQTRQTSAGTQKVPIEFLRPNPRNPRKIFNAEALDDLAASIRERGLIQPIIVRALPGVADVYEIIAGERRWRAAQRANLHQVPIVVVEADDRVALEIAIIENVQRTDLSPLEEAAGYEQLIAEFNYSQNDLAQIIGKSRSHVANTLRLSRLPASIKQLVNDGELSAGHARALLTVADPEAVARQILTQGLTVRDVERIAQRDTQGEGEGGGNRRAARAKPEKDPDTRALEQALEEVLGLVVSIEHKANGGGEVKVRYKTLDQLDNLCRRLRG</sequence>
<dbReference type="NCBIfam" id="TIGR00180">
    <property type="entry name" value="parB_part"/>
    <property type="match status" value="1"/>
</dbReference>
<feature type="region of interest" description="Disordered" evidence="5">
    <location>
        <begin position="225"/>
        <end position="252"/>
    </location>
</feature>
<dbReference type="Gene3D" id="3.90.1530.30">
    <property type="match status" value="1"/>
</dbReference>
<evidence type="ECO:0000313" key="7">
    <source>
        <dbReference type="EMBL" id="NIJ58381.1"/>
    </source>
</evidence>
<evidence type="ECO:0000256" key="3">
    <source>
        <dbReference type="ARBA" id="ARBA00023125"/>
    </source>
</evidence>
<feature type="domain" description="ParB-like N-terminal" evidence="6">
    <location>
        <begin position="37"/>
        <end position="129"/>
    </location>
</feature>
<organism evidence="7 8">
    <name type="scientific">Pseudochelatococcus lubricantis</name>
    <dbReference type="NCBI Taxonomy" id="1538102"/>
    <lineage>
        <taxon>Bacteria</taxon>
        <taxon>Pseudomonadati</taxon>
        <taxon>Pseudomonadota</taxon>
        <taxon>Alphaproteobacteria</taxon>
        <taxon>Hyphomicrobiales</taxon>
        <taxon>Chelatococcaceae</taxon>
        <taxon>Pseudochelatococcus</taxon>
    </lineage>
</organism>
<dbReference type="InterPro" id="IPR057240">
    <property type="entry name" value="ParB_dimer_C"/>
</dbReference>
<dbReference type="SMART" id="SM00470">
    <property type="entry name" value="ParB"/>
    <property type="match status" value="1"/>
</dbReference>
<dbReference type="EMBL" id="JAASQI010000004">
    <property type="protein sequence ID" value="NIJ58381.1"/>
    <property type="molecule type" value="Genomic_DNA"/>
</dbReference>
<comment type="function">
    <text evidence="4">Involved in chromosome partition. Localize to both poles of the predivisional cell following completion of DNA replication. Binds to the DNA origin of replication.</text>
</comment>
<dbReference type="Gene3D" id="1.10.10.2830">
    <property type="match status" value="1"/>
</dbReference>
<keyword evidence="3" id="KW-0238">DNA-binding</keyword>
<name>A0ABX0UZM4_9HYPH</name>
<dbReference type="Pfam" id="PF17762">
    <property type="entry name" value="HTH_ParB"/>
    <property type="match status" value="1"/>
</dbReference>
<dbReference type="Pfam" id="PF02195">
    <property type="entry name" value="ParB_N"/>
    <property type="match status" value="1"/>
</dbReference>
<dbReference type="InterPro" id="IPR050336">
    <property type="entry name" value="Chromosome_partition/occlusion"/>
</dbReference>
<dbReference type="PANTHER" id="PTHR33375">
    <property type="entry name" value="CHROMOSOME-PARTITIONING PROTEIN PARB-RELATED"/>
    <property type="match status" value="1"/>
</dbReference>
<evidence type="ECO:0000259" key="6">
    <source>
        <dbReference type="SMART" id="SM00470"/>
    </source>
</evidence>
<comment type="caution">
    <text evidence="7">The sequence shown here is derived from an EMBL/GenBank/DDBJ whole genome shotgun (WGS) entry which is preliminary data.</text>
</comment>
<keyword evidence="2" id="KW-0159">Chromosome partition</keyword>
<dbReference type="RefSeq" id="WP_166952430.1">
    <property type="nucleotide sequence ID" value="NZ_JAASQI010000004.1"/>
</dbReference>
<evidence type="ECO:0000256" key="1">
    <source>
        <dbReference type="ARBA" id="ARBA00006295"/>
    </source>
</evidence>
<dbReference type="SUPFAM" id="SSF110849">
    <property type="entry name" value="ParB/Sulfiredoxin"/>
    <property type="match status" value="1"/>
</dbReference>
<dbReference type="CDD" id="cd16393">
    <property type="entry name" value="SPO0J_N"/>
    <property type="match status" value="1"/>
</dbReference>
<dbReference type="InterPro" id="IPR041468">
    <property type="entry name" value="HTH_ParB/Spo0J"/>
</dbReference>
<proteinExistence type="inferred from homology"/>
<dbReference type="InterPro" id="IPR003115">
    <property type="entry name" value="ParB_N"/>
</dbReference>
<accession>A0ABX0UZM4</accession>
<protein>
    <submittedName>
        <fullName evidence="7">ParB family chromosome partitioning protein</fullName>
    </submittedName>
</protein>
<gene>
    <name evidence="7" type="ORF">FHS82_002223</name>
</gene>